<comment type="caution">
    <text evidence="1">The sequence shown here is derived from an EMBL/GenBank/DDBJ whole genome shotgun (WGS) entry which is preliminary data.</text>
</comment>
<keyword evidence="2" id="KW-1185">Reference proteome</keyword>
<dbReference type="EMBL" id="RJJQ01000008">
    <property type="protein sequence ID" value="RNI22173.1"/>
    <property type="molecule type" value="Genomic_DNA"/>
</dbReference>
<evidence type="ECO:0000313" key="2">
    <source>
        <dbReference type="Proteomes" id="UP000271678"/>
    </source>
</evidence>
<dbReference type="Proteomes" id="UP000271678">
    <property type="component" value="Unassembled WGS sequence"/>
</dbReference>
<dbReference type="AlphaFoldDB" id="A0A3M9MBE1"/>
<dbReference type="OrthoDB" id="5517693at2"/>
<evidence type="ECO:0000313" key="1">
    <source>
        <dbReference type="EMBL" id="RNI22173.1"/>
    </source>
</evidence>
<dbReference type="RefSeq" id="WP_123271214.1">
    <property type="nucleotide sequence ID" value="NZ_RJJQ01000008.1"/>
</dbReference>
<protein>
    <submittedName>
        <fullName evidence="1">Uncharacterized protein</fullName>
    </submittedName>
</protein>
<accession>A0A3M9MBE1</accession>
<name>A0A3M9MBE1_9MICO</name>
<gene>
    <name evidence="1" type="ORF">EFY87_09340</name>
</gene>
<reference evidence="1 2" key="1">
    <citation type="submission" date="2018-11" db="EMBL/GenBank/DDBJ databases">
        <title>Draft genome of Simplicispira Flexivirga sp. BO-16.</title>
        <authorList>
            <person name="Im W.T."/>
        </authorList>
    </citation>
    <scope>NUCLEOTIDE SEQUENCE [LARGE SCALE GENOMIC DNA]</scope>
    <source>
        <strain evidence="1 2">BO-16</strain>
    </source>
</reference>
<proteinExistence type="predicted"/>
<organism evidence="1 2">
    <name type="scientific">Flexivirga caeni</name>
    <dbReference type="NCBI Taxonomy" id="2294115"/>
    <lineage>
        <taxon>Bacteria</taxon>
        <taxon>Bacillati</taxon>
        <taxon>Actinomycetota</taxon>
        <taxon>Actinomycetes</taxon>
        <taxon>Micrococcales</taxon>
        <taxon>Dermacoccaceae</taxon>
        <taxon>Flexivirga</taxon>
    </lineage>
</organism>
<sequence length="370" mass="40901">MTSAHAFTPDPVRAHGPENLADARRAHLASCAETVRRVHDLFVPTAADRLALITSNGSVSSDMWSRFRRGAFAACDLRTLNDRDRRILMALAVQHAARTPLTFSHSTADAILDLPAIGNATELVEFATAPDIRGRSPQSRRRRTSLAPEHIEVEGLRVTTFDRTVIDRARSASLESAIAAADAALRLGVVEQSALLSQARALPKRSRGCKMAELAMCLSDARAESPLESLSRTRIFQLGLPMPELQVEFFDASGFIGRVDFYWRQLGIVGEADGRMKFHVADGLTGDAAEEAVWRAKRRDDRLRRHPDIRDVGHWDWGEALNPHRFATVMAGLGVRPEPFRPGQNGGWALPDGPLPRKSMHTSVIERYTH</sequence>